<evidence type="ECO:0000256" key="1">
    <source>
        <dbReference type="SAM" id="Phobius"/>
    </source>
</evidence>
<evidence type="ECO:0000313" key="3">
    <source>
        <dbReference type="EnsemblPlants" id="PNT67331"/>
    </source>
</evidence>
<accession>A0A2K2CZ72</accession>
<dbReference type="Gramene" id="PNT67331">
    <property type="protein sequence ID" value="PNT67331"/>
    <property type="gene ID" value="BRADI_3g25049v3"/>
</dbReference>
<protein>
    <submittedName>
        <fullName evidence="2 3">Uncharacterized protein</fullName>
    </submittedName>
</protein>
<reference evidence="2 3" key="1">
    <citation type="journal article" date="2010" name="Nature">
        <title>Genome sequencing and analysis of the model grass Brachypodium distachyon.</title>
        <authorList>
            <consortium name="International Brachypodium Initiative"/>
        </authorList>
    </citation>
    <scope>NUCLEOTIDE SEQUENCE [LARGE SCALE GENOMIC DNA]</scope>
    <source>
        <strain evidence="2 3">Bd21</strain>
    </source>
</reference>
<dbReference type="Proteomes" id="UP000008810">
    <property type="component" value="Chromosome 3"/>
</dbReference>
<reference evidence="2" key="2">
    <citation type="submission" date="2017-06" db="EMBL/GenBank/DDBJ databases">
        <title>WGS assembly of Brachypodium distachyon.</title>
        <authorList>
            <consortium name="The International Brachypodium Initiative"/>
            <person name="Lucas S."/>
            <person name="Harmon-Smith M."/>
            <person name="Lail K."/>
            <person name="Tice H."/>
            <person name="Grimwood J."/>
            <person name="Bruce D."/>
            <person name="Barry K."/>
            <person name="Shu S."/>
            <person name="Lindquist E."/>
            <person name="Wang M."/>
            <person name="Pitluck S."/>
            <person name="Vogel J.P."/>
            <person name="Garvin D.F."/>
            <person name="Mockler T.C."/>
            <person name="Schmutz J."/>
            <person name="Rokhsar D."/>
            <person name="Bevan M.W."/>
        </authorList>
    </citation>
    <scope>NUCLEOTIDE SEQUENCE</scope>
    <source>
        <strain evidence="2">Bd21</strain>
    </source>
</reference>
<sequence length="76" mass="9208">MRWFPFEERRAGRKEIEEVKHGKSGFFSCRGSRRARARARSRWAAWWRWAGPVWVVPFSFSFFSFFFLFSSISFDS</sequence>
<dbReference type="AlphaFoldDB" id="A0A2K2CZ72"/>
<feature type="transmembrane region" description="Helical" evidence="1">
    <location>
        <begin position="46"/>
        <end position="69"/>
    </location>
</feature>
<organism evidence="2">
    <name type="scientific">Brachypodium distachyon</name>
    <name type="common">Purple false brome</name>
    <name type="synonym">Trachynia distachya</name>
    <dbReference type="NCBI Taxonomy" id="15368"/>
    <lineage>
        <taxon>Eukaryota</taxon>
        <taxon>Viridiplantae</taxon>
        <taxon>Streptophyta</taxon>
        <taxon>Embryophyta</taxon>
        <taxon>Tracheophyta</taxon>
        <taxon>Spermatophyta</taxon>
        <taxon>Magnoliopsida</taxon>
        <taxon>Liliopsida</taxon>
        <taxon>Poales</taxon>
        <taxon>Poaceae</taxon>
        <taxon>BOP clade</taxon>
        <taxon>Pooideae</taxon>
        <taxon>Stipodae</taxon>
        <taxon>Brachypodieae</taxon>
        <taxon>Brachypodium</taxon>
    </lineage>
</organism>
<dbReference type="EMBL" id="CM000882">
    <property type="protein sequence ID" value="PNT67331.1"/>
    <property type="molecule type" value="Genomic_DNA"/>
</dbReference>
<keyword evidence="1" id="KW-1133">Transmembrane helix</keyword>
<dbReference type="InParanoid" id="A0A2K2CZ72"/>
<keyword evidence="1" id="KW-0472">Membrane</keyword>
<name>A0A2K2CZ72_BRADI</name>
<dbReference type="EnsemblPlants" id="PNT67331">
    <property type="protein sequence ID" value="PNT67331"/>
    <property type="gene ID" value="BRADI_3g25049v3"/>
</dbReference>
<proteinExistence type="predicted"/>
<evidence type="ECO:0000313" key="4">
    <source>
        <dbReference type="Proteomes" id="UP000008810"/>
    </source>
</evidence>
<keyword evidence="1" id="KW-0812">Transmembrane</keyword>
<reference evidence="3" key="3">
    <citation type="submission" date="2018-08" db="UniProtKB">
        <authorList>
            <consortium name="EnsemblPlants"/>
        </authorList>
    </citation>
    <scope>IDENTIFICATION</scope>
    <source>
        <strain evidence="3">cv. Bd21</strain>
    </source>
</reference>
<gene>
    <name evidence="2" type="ORF">BRADI_3g25049v3</name>
</gene>
<evidence type="ECO:0000313" key="2">
    <source>
        <dbReference type="EMBL" id="PNT67331.1"/>
    </source>
</evidence>
<keyword evidence="4" id="KW-1185">Reference proteome</keyword>